<accession>D6WIR6</accession>
<comment type="similarity">
    <text evidence="2">Belongs to the NOP16 family.</text>
</comment>
<protein>
    <recommendedName>
        <fullName evidence="3">Nucleolar protein 16</fullName>
    </recommendedName>
</protein>
<dbReference type="AlphaFoldDB" id="D6WIR6"/>
<dbReference type="Pfam" id="PF09420">
    <property type="entry name" value="Nop16"/>
    <property type="match status" value="2"/>
</dbReference>
<evidence type="ECO:0000256" key="4">
    <source>
        <dbReference type="ARBA" id="ARBA00023242"/>
    </source>
</evidence>
<reference evidence="5 6" key="1">
    <citation type="journal article" date="2008" name="Nature">
        <title>The genome of the model beetle and pest Tribolium castaneum.</title>
        <authorList>
            <consortium name="Tribolium Genome Sequencing Consortium"/>
            <person name="Richards S."/>
            <person name="Gibbs R.A."/>
            <person name="Weinstock G.M."/>
            <person name="Brown S.J."/>
            <person name="Denell R."/>
            <person name="Beeman R.W."/>
            <person name="Gibbs R."/>
            <person name="Beeman R.W."/>
            <person name="Brown S.J."/>
            <person name="Bucher G."/>
            <person name="Friedrich M."/>
            <person name="Grimmelikhuijzen C.J."/>
            <person name="Klingler M."/>
            <person name="Lorenzen M."/>
            <person name="Richards S."/>
            <person name="Roth S."/>
            <person name="Schroder R."/>
            <person name="Tautz D."/>
            <person name="Zdobnov E.M."/>
            <person name="Muzny D."/>
            <person name="Gibbs R.A."/>
            <person name="Weinstock G.M."/>
            <person name="Attaway T."/>
            <person name="Bell S."/>
            <person name="Buhay C.J."/>
            <person name="Chandrabose M.N."/>
            <person name="Chavez D."/>
            <person name="Clerk-Blankenburg K.P."/>
            <person name="Cree A."/>
            <person name="Dao M."/>
            <person name="Davis C."/>
            <person name="Chacko J."/>
            <person name="Dinh H."/>
            <person name="Dugan-Rocha S."/>
            <person name="Fowler G."/>
            <person name="Garner T.T."/>
            <person name="Garnes J."/>
            <person name="Gnirke A."/>
            <person name="Hawes A."/>
            <person name="Hernandez J."/>
            <person name="Hines S."/>
            <person name="Holder M."/>
            <person name="Hume J."/>
            <person name="Jhangiani S.N."/>
            <person name="Joshi V."/>
            <person name="Khan Z.M."/>
            <person name="Jackson L."/>
            <person name="Kovar C."/>
            <person name="Kowis A."/>
            <person name="Lee S."/>
            <person name="Lewis L.R."/>
            <person name="Margolis J."/>
            <person name="Morgan M."/>
            <person name="Nazareth L.V."/>
            <person name="Nguyen N."/>
            <person name="Okwuonu G."/>
            <person name="Parker D."/>
            <person name="Richards S."/>
            <person name="Ruiz S.J."/>
            <person name="Santibanez J."/>
            <person name="Savard J."/>
            <person name="Scherer S.E."/>
            <person name="Schneider B."/>
            <person name="Sodergren E."/>
            <person name="Tautz D."/>
            <person name="Vattahil S."/>
            <person name="Villasana D."/>
            <person name="White C.S."/>
            <person name="Wright R."/>
            <person name="Park Y."/>
            <person name="Beeman R.W."/>
            <person name="Lord J."/>
            <person name="Oppert B."/>
            <person name="Lorenzen M."/>
            <person name="Brown S."/>
            <person name="Wang L."/>
            <person name="Savard J."/>
            <person name="Tautz D."/>
            <person name="Richards S."/>
            <person name="Weinstock G."/>
            <person name="Gibbs R.A."/>
            <person name="Liu Y."/>
            <person name="Worley K."/>
            <person name="Weinstock G."/>
            <person name="Elsik C.G."/>
            <person name="Reese J.T."/>
            <person name="Elhaik E."/>
            <person name="Landan G."/>
            <person name="Graur D."/>
            <person name="Arensburger P."/>
            <person name="Atkinson P."/>
            <person name="Beeman R.W."/>
            <person name="Beidler J."/>
            <person name="Brown S.J."/>
            <person name="Demuth J.P."/>
            <person name="Drury D.W."/>
            <person name="Du Y.Z."/>
            <person name="Fujiwara H."/>
            <person name="Lorenzen M."/>
            <person name="Maselli V."/>
            <person name="Osanai M."/>
            <person name="Park Y."/>
            <person name="Robertson H.M."/>
            <person name="Tu Z."/>
            <person name="Wang J.J."/>
            <person name="Wang S."/>
            <person name="Richards S."/>
            <person name="Song H."/>
            <person name="Zhang L."/>
            <person name="Sodergren E."/>
            <person name="Werner D."/>
            <person name="Stanke M."/>
            <person name="Morgenstern B."/>
            <person name="Solovyev V."/>
            <person name="Kosarev P."/>
            <person name="Brown G."/>
            <person name="Chen H.C."/>
            <person name="Ermolaeva O."/>
            <person name="Hlavina W."/>
            <person name="Kapustin Y."/>
            <person name="Kiryutin B."/>
            <person name="Kitts P."/>
            <person name="Maglott D."/>
            <person name="Pruitt K."/>
            <person name="Sapojnikov V."/>
            <person name="Souvorov A."/>
            <person name="Mackey A.J."/>
            <person name="Waterhouse R.M."/>
            <person name="Wyder S."/>
            <person name="Zdobnov E.M."/>
            <person name="Zdobnov E.M."/>
            <person name="Wyder S."/>
            <person name="Kriventseva E.V."/>
            <person name="Kadowaki T."/>
            <person name="Bork P."/>
            <person name="Aranda M."/>
            <person name="Bao R."/>
            <person name="Beermann A."/>
            <person name="Berns N."/>
            <person name="Bolognesi R."/>
            <person name="Bonneton F."/>
            <person name="Bopp D."/>
            <person name="Brown S.J."/>
            <person name="Bucher G."/>
            <person name="Butts T."/>
            <person name="Chaumot A."/>
            <person name="Denell R.E."/>
            <person name="Ferrier D.E."/>
            <person name="Friedrich M."/>
            <person name="Gordon C.M."/>
            <person name="Jindra M."/>
            <person name="Klingler M."/>
            <person name="Lan Q."/>
            <person name="Lattorff H.M."/>
            <person name="Laudet V."/>
            <person name="von Levetsow C."/>
            <person name="Liu Z."/>
            <person name="Lutz R."/>
            <person name="Lynch J.A."/>
            <person name="da Fonseca R.N."/>
            <person name="Posnien N."/>
            <person name="Reuter R."/>
            <person name="Roth S."/>
            <person name="Savard J."/>
            <person name="Schinko J.B."/>
            <person name="Schmitt C."/>
            <person name="Schoppmeier M."/>
            <person name="Schroder R."/>
            <person name="Shippy T.D."/>
            <person name="Simonnet F."/>
            <person name="Marques-Souza H."/>
            <person name="Tautz D."/>
            <person name="Tomoyasu Y."/>
            <person name="Trauner J."/>
            <person name="Van der Zee M."/>
            <person name="Vervoort M."/>
            <person name="Wittkopp N."/>
            <person name="Wimmer E.A."/>
            <person name="Yang X."/>
            <person name="Jones A.K."/>
            <person name="Sattelle D.B."/>
            <person name="Ebert P.R."/>
            <person name="Nelson D."/>
            <person name="Scott J.G."/>
            <person name="Beeman R.W."/>
            <person name="Muthukrishnan S."/>
            <person name="Kramer K.J."/>
            <person name="Arakane Y."/>
            <person name="Beeman R.W."/>
            <person name="Zhu Q."/>
            <person name="Hogenkamp D."/>
            <person name="Dixit R."/>
            <person name="Oppert B."/>
            <person name="Jiang H."/>
            <person name="Zou Z."/>
            <person name="Marshall J."/>
            <person name="Elpidina E."/>
            <person name="Vinokurov K."/>
            <person name="Oppert C."/>
            <person name="Zou Z."/>
            <person name="Evans J."/>
            <person name="Lu Z."/>
            <person name="Zhao P."/>
            <person name="Sumathipala N."/>
            <person name="Altincicek B."/>
            <person name="Vilcinskas A."/>
            <person name="Williams M."/>
            <person name="Hultmark D."/>
            <person name="Hetru C."/>
            <person name="Jiang H."/>
            <person name="Grimmelikhuijzen C.J."/>
            <person name="Hauser F."/>
            <person name="Cazzamali G."/>
            <person name="Williamson M."/>
            <person name="Park Y."/>
            <person name="Li B."/>
            <person name="Tanaka Y."/>
            <person name="Predel R."/>
            <person name="Neupert S."/>
            <person name="Schachtner J."/>
            <person name="Verleyen P."/>
            <person name="Raible F."/>
            <person name="Bork P."/>
            <person name="Friedrich M."/>
            <person name="Walden K.K."/>
            <person name="Robertson H.M."/>
            <person name="Angeli S."/>
            <person name="Foret S."/>
            <person name="Bucher G."/>
            <person name="Schuetz S."/>
            <person name="Maleszka R."/>
            <person name="Wimmer E.A."/>
            <person name="Beeman R.W."/>
            <person name="Lorenzen M."/>
            <person name="Tomoyasu Y."/>
            <person name="Miller S.C."/>
            <person name="Grossmann D."/>
            <person name="Bucher G."/>
        </authorList>
    </citation>
    <scope>NUCLEOTIDE SEQUENCE [LARGE SCALE GENOMIC DNA]</scope>
    <source>
        <strain evidence="5 6">Georgia GA2</strain>
    </source>
</reference>
<evidence type="ECO:0000256" key="2">
    <source>
        <dbReference type="ARBA" id="ARBA00008479"/>
    </source>
</evidence>
<dbReference type="GO" id="GO:0042273">
    <property type="term" value="P:ribosomal large subunit biogenesis"/>
    <property type="evidence" value="ECO:0000318"/>
    <property type="project" value="GO_Central"/>
</dbReference>
<dbReference type="EMBL" id="KQ971321">
    <property type="protein sequence ID" value="EEZ99512.2"/>
    <property type="molecule type" value="Genomic_DNA"/>
</dbReference>
<dbReference type="eggNOG" id="KOG4706">
    <property type="taxonomic scope" value="Eukaryota"/>
</dbReference>
<sequence length="337" mass="39525">MTKLRKQRRRKVYRHNVNRKRLRNKIESVGKISCKEIKEAWDKRKSVKTNLEEMGLSYDPNKTLGIPSNKQKLKLSITSNNDDWEEEQLDTKPTKSHVAQALEEDARAPRVKLFRLPNNQVEWVTYLMDKYGKDYKAMARDKKNYYQETWKQIRAKIKRFKSIPEQYQVYLKQRNKTIEDSEESDENGFYVWLISPQVFDKTPKNVKTPDKEVLQLITFMYLKDCTDLVTQMNGIHLWDKVPSVLIVTGFEHYCGVQSPDYNPLQAALISTTLLDSAAVCAKRKNEKIFVLVCFCTKTSSRSEGKNPLQVIKDLYFSCYLEKTGDNDFCKNVTQLFK</sequence>
<evidence type="ECO:0000313" key="6">
    <source>
        <dbReference type="Proteomes" id="UP000007266"/>
    </source>
</evidence>
<dbReference type="Proteomes" id="UP000007266">
    <property type="component" value="Linkage group 3"/>
</dbReference>
<evidence type="ECO:0000313" key="5">
    <source>
        <dbReference type="EMBL" id="EEZ99512.2"/>
    </source>
</evidence>
<evidence type="ECO:0000256" key="3">
    <source>
        <dbReference type="ARBA" id="ARBA00015522"/>
    </source>
</evidence>
<gene>
    <name evidence="5" type="primary">AUGUSTUS-3.0.2_00093</name>
    <name evidence="5" type="ORF">TcasGA2_TC000093</name>
</gene>
<proteinExistence type="inferred from homology"/>
<keyword evidence="4" id="KW-0539">Nucleus</keyword>
<dbReference type="HOGENOM" id="CLU_115103_0_0_1"/>
<dbReference type="STRING" id="7070.D6WIR6"/>
<reference evidence="5 6" key="2">
    <citation type="journal article" date="2010" name="Nucleic Acids Res.">
        <title>BeetleBase in 2010: revisions to provide comprehensive genomic information for Tribolium castaneum.</title>
        <authorList>
            <person name="Kim H.S."/>
            <person name="Murphy T."/>
            <person name="Xia J."/>
            <person name="Caragea D."/>
            <person name="Park Y."/>
            <person name="Beeman R.W."/>
            <person name="Lorenzen M.D."/>
            <person name="Butcher S."/>
            <person name="Manak J.R."/>
            <person name="Brown S.J."/>
        </authorList>
    </citation>
    <scope>GENOME REANNOTATION</scope>
    <source>
        <strain evidence="5 6">Georgia GA2</strain>
    </source>
</reference>
<comment type="subcellular location">
    <subcellularLocation>
        <location evidence="1">Nucleus</location>
        <location evidence="1">Nucleolus</location>
    </subcellularLocation>
</comment>
<evidence type="ECO:0000256" key="1">
    <source>
        <dbReference type="ARBA" id="ARBA00004604"/>
    </source>
</evidence>
<keyword evidence="6" id="KW-1185">Reference proteome</keyword>
<dbReference type="PANTHER" id="PTHR13243">
    <property type="entry name" value="HSPC111 PROTEIN-RELATED"/>
    <property type="match status" value="1"/>
</dbReference>
<dbReference type="PANTHER" id="PTHR13243:SF1">
    <property type="entry name" value="NUCLEOLAR PROTEIN 16"/>
    <property type="match status" value="1"/>
</dbReference>
<dbReference type="InterPro" id="IPR019002">
    <property type="entry name" value="Ribosome_biogenesis_Nop16"/>
</dbReference>
<organism evidence="5 6">
    <name type="scientific">Tribolium castaneum</name>
    <name type="common">Red flour beetle</name>
    <dbReference type="NCBI Taxonomy" id="7070"/>
    <lineage>
        <taxon>Eukaryota</taxon>
        <taxon>Metazoa</taxon>
        <taxon>Ecdysozoa</taxon>
        <taxon>Arthropoda</taxon>
        <taxon>Hexapoda</taxon>
        <taxon>Insecta</taxon>
        <taxon>Pterygota</taxon>
        <taxon>Neoptera</taxon>
        <taxon>Endopterygota</taxon>
        <taxon>Coleoptera</taxon>
        <taxon>Polyphaga</taxon>
        <taxon>Cucujiformia</taxon>
        <taxon>Tenebrionidae</taxon>
        <taxon>Tenebrionidae incertae sedis</taxon>
        <taxon>Tribolium</taxon>
    </lineage>
</organism>
<name>D6WIR6_TRICA</name>
<dbReference type="GO" id="GO:0005730">
    <property type="term" value="C:nucleolus"/>
    <property type="evidence" value="ECO:0000318"/>
    <property type="project" value="GO_Central"/>
</dbReference>